<dbReference type="Proteomes" id="UP000266489">
    <property type="component" value="Unassembled WGS sequence"/>
</dbReference>
<name>A0A398D169_9BACT</name>
<dbReference type="InterPro" id="IPR011990">
    <property type="entry name" value="TPR-like_helical_dom_sf"/>
</dbReference>
<dbReference type="EMBL" id="QXIU01000188">
    <property type="protein sequence ID" value="RIE08872.1"/>
    <property type="molecule type" value="Genomic_DNA"/>
</dbReference>
<dbReference type="Gene3D" id="1.25.40.10">
    <property type="entry name" value="Tetratricopeptide repeat domain"/>
    <property type="match status" value="1"/>
</dbReference>
<evidence type="ECO:0000313" key="1">
    <source>
        <dbReference type="EMBL" id="RIE08872.1"/>
    </source>
</evidence>
<dbReference type="AlphaFoldDB" id="A0A398D169"/>
<dbReference type="RefSeq" id="WP_119120231.1">
    <property type="nucleotide sequence ID" value="NZ_QXIU01000188.1"/>
</dbReference>
<proteinExistence type="predicted"/>
<gene>
    <name evidence="1" type="ORF">SMC5_07620</name>
</gene>
<evidence type="ECO:0008006" key="3">
    <source>
        <dbReference type="Google" id="ProtNLM"/>
    </source>
</evidence>
<protein>
    <recommendedName>
        <fullName evidence="3">Coenzyme F420:L-glutamate ligase-like domain-containing protein</fullName>
    </recommendedName>
</protein>
<dbReference type="OrthoDB" id="9763290at2"/>
<organism evidence="1 2">
    <name type="scientific">Candidatus Cryosericum odellii</name>
    <dbReference type="NCBI Taxonomy" id="2290917"/>
    <lineage>
        <taxon>Bacteria</taxon>
        <taxon>Pseudomonadati</taxon>
        <taxon>Caldisericota/Cryosericota group</taxon>
        <taxon>Candidatus Cryosericota</taxon>
        <taxon>Candidatus Cryosericia</taxon>
        <taxon>Candidatus Cryosericales</taxon>
        <taxon>Candidatus Cryosericaceae</taxon>
        <taxon>Candidatus Cryosericum</taxon>
    </lineage>
</organism>
<evidence type="ECO:0000313" key="2">
    <source>
        <dbReference type="Proteomes" id="UP000266489"/>
    </source>
</evidence>
<dbReference type="SUPFAM" id="SSF144010">
    <property type="entry name" value="CofE-like"/>
    <property type="match status" value="1"/>
</dbReference>
<comment type="caution">
    <text evidence="1">The sequence shown here is derived from an EMBL/GenBank/DDBJ whole genome shotgun (WGS) entry which is preliminary data.</text>
</comment>
<reference evidence="1 2" key="1">
    <citation type="submission" date="2018-09" db="EMBL/GenBank/DDBJ databases">
        <title>Discovery and Ecogenomic Context for Candidatus Cryosericales, a Global Caldiserica Order Active in Thawing Permafrost.</title>
        <authorList>
            <person name="Martinez M.A."/>
            <person name="Woodcroft B.J."/>
            <person name="Ignacio Espinoza J.C."/>
            <person name="Zayed A."/>
            <person name="Singleton C.M."/>
            <person name="Boyd J."/>
            <person name="Li Y.-F."/>
            <person name="Purvine S."/>
            <person name="Maughan H."/>
            <person name="Hodgkins S.B."/>
            <person name="Anderson D."/>
            <person name="Sederholm M."/>
            <person name="Temperton B."/>
            <person name="Saleska S.R."/>
            <person name="Tyson G.W."/>
            <person name="Rich V.I."/>
        </authorList>
    </citation>
    <scope>NUCLEOTIDE SEQUENCE [LARGE SCALE GENOMIC DNA]</scope>
    <source>
        <strain evidence="1 2">SMC5</strain>
    </source>
</reference>
<accession>A0A398D169</accession>
<sequence>MSYEVAMLCDWFGAKHVAMSLFARSPRSDYAAWWGAVGLMQSGKDEEALGLLERVRVQHPEWKRTKRFLATLYLRRDPEKAVHLYTPPTGIWEELTLGDLLYFFCHREEEGIGWWKKAYEEIDWKTARELDNPARLLLKRLCRVTGDPVLLERFAELDTDNFRQQDIVDYADILASRGEMDKAKEMLNRGFYIYRGDPVLTACWEKLGFGQLPPYKVKTSETAAVRHNVYTGLLTEVSDLASVVDKVHQEYPTGIVTIASSVMTMCEGTLLWVGTLKMSRLAQFLGPYTGHGNGTFVHWYNGYPKHEGAWKVQAYIELAGTFRVLLGAGATVLGKLLHHKGWFYAVVGPVAKAVDSDKVMPYDACLVPGPLDVEASVAALARKGARISVVDVNDVSGAEILGSTAGIDEDWLRRSLEDNPAGNDDSMTPIVVVMLE</sequence>